<keyword evidence="7 14" id="KW-0653">Protein transport</keyword>
<dbReference type="HAMAP" id="MF_00751">
    <property type="entry name" value="SecG"/>
    <property type="match status" value="1"/>
</dbReference>
<evidence type="ECO:0000256" key="10">
    <source>
        <dbReference type="ARBA" id="ARBA00023136"/>
    </source>
</evidence>
<keyword evidence="4 14" id="KW-0813">Transport</keyword>
<evidence type="ECO:0000256" key="3">
    <source>
        <dbReference type="ARBA" id="ARBA00014522"/>
    </source>
</evidence>
<evidence type="ECO:0000313" key="16">
    <source>
        <dbReference type="EMBL" id="HHQ79878.1"/>
    </source>
</evidence>
<evidence type="ECO:0000256" key="12">
    <source>
        <dbReference type="ARBA" id="ARBA00025929"/>
    </source>
</evidence>
<evidence type="ECO:0000256" key="7">
    <source>
        <dbReference type="ARBA" id="ARBA00022927"/>
    </source>
</evidence>
<evidence type="ECO:0000256" key="2">
    <source>
        <dbReference type="ARBA" id="ARBA00006103"/>
    </source>
</evidence>
<keyword evidence="6 14" id="KW-0812">Transmembrane</keyword>
<proteinExistence type="inferred from homology"/>
<keyword evidence="9 14" id="KW-0811">Translocation</keyword>
<evidence type="ECO:0000256" key="4">
    <source>
        <dbReference type="ARBA" id="ARBA00022448"/>
    </source>
</evidence>
<evidence type="ECO:0000256" key="15">
    <source>
        <dbReference type="SAM" id="Phobius"/>
    </source>
</evidence>
<evidence type="ECO:0000256" key="11">
    <source>
        <dbReference type="ARBA" id="ARBA00025485"/>
    </source>
</evidence>
<dbReference type="GO" id="GO:0015031">
    <property type="term" value="P:protein transport"/>
    <property type="evidence" value="ECO:0007669"/>
    <property type="project" value="UniProtKB-UniRule"/>
</dbReference>
<feature type="topological domain" description="Cytoplasmic" evidence="14">
    <location>
        <begin position="1"/>
        <end position="34"/>
    </location>
</feature>
<organism evidence="16">
    <name type="scientific">Fervidicoccus fontis</name>
    <dbReference type="NCBI Taxonomy" id="683846"/>
    <lineage>
        <taxon>Archaea</taxon>
        <taxon>Thermoproteota</taxon>
        <taxon>Thermoprotei</taxon>
        <taxon>Fervidicoccales</taxon>
        <taxon>Fervidicoccaceae</taxon>
        <taxon>Fervidicoccus</taxon>
    </lineage>
</organism>
<dbReference type="AlphaFoldDB" id="A0A7J3ZIL9"/>
<comment type="function">
    <text evidence="11 14">Involved in protein export. The function of the beta subunit is unknown, but it may be involved in stabilization of the trimeric complex.</text>
</comment>
<evidence type="ECO:0000256" key="6">
    <source>
        <dbReference type="ARBA" id="ARBA00022692"/>
    </source>
</evidence>
<dbReference type="EMBL" id="DRZC01000005">
    <property type="protein sequence ID" value="HHQ79878.1"/>
    <property type="molecule type" value="Genomic_DNA"/>
</dbReference>
<comment type="caution">
    <text evidence="16">The sequence shown here is derived from an EMBL/GenBank/DDBJ whole genome shotgun (WGS) entry which is preliminary data.</text>
</comment>
<gene>
    <name evidence="14" type="primary">secG</name>
    <name evidence="16" type="ORF">ENM78_00205</name>
</gene>
<dbReference type="InterPro" id="IPR023531">
    <property type="entry name" value="Preprot_translocase_SecG"/>
</dbReference>
<accession>A0A7J3ZIL9</accession>
<evidence type="ECO:0000256" key="14">
    <source>
        <dbReference type="HAMAP-Rule" id="MF_00751"/>
    </source>
</evidence>
<dbReference type="Pfam" id="PF03911">
    <property type="entry name" value="Sec61_beta"/>
    <property type="match status" value="1"/>
</dbReference>
<dbReference type="GO" id="GO:0005886">
    <property type="term" value="C:plasma membrane"/>
    <property type="evidence" value="ECO:0007669"/>
    <property type="project" value="UniProtKB-SubCell"/>
</dbReference>
<reference evidence="16" key="1">
    <citation type="journal article" date="2020" name="mSystems">
        <title>Genome- and Community-Level Interaction Insights into Carbon Utilization and Element Cycling Functions of Hydrothermarchaeota in Hydrothermal Sediment.</title>
        <authorList>
            <person name="Zhou Z."/>
            <person name="Liu Y."/>
            <person name="Xu W."/>
            <person name="Pan J."/>
            <person name="Luo Z.H."/>
            <person name="Li M."/>
        </authorList>
    </citation>
    <scope>NUCLEOTIDE SEQUENCE [LARGE SCALE GENOMIC DNA]</scope>
    <source>
        <strain evidence="16">SpSt-1116</strain>
    </source>
</reference>
<protein>
    <recommendedName>
        <fullName evidence="3 14">Preprotein translocase subunit SecG</fullName>
    </recommendedName>
    <alternativeName>
        <fullName evidence="13 14">Protein transport protein Sec61 subunit beta homolog</fullName>
    </alternativeName>
</protein>
<keyword evidence="5 14" id="KW-1003">Cell membrane</keyword>
<evidence type="ECO:0000256" key="5">
    <source>
        <dbReference type="ARBA" id="ARBA00022475"/>
    </source>
</evidence>
<keyword evidence="10 14" id="KW-0472">Membrane</keyword>
<sequence>MAKGSERKRRPSGPLTAAGLISFYEDTDARIKLTPAKILLISSAFVMLVVGLRLLF</sequence>
<evidence type="ECO:0000256" key="13">
    <source>
        <dbReference type="ARBA" id="ARBA00031868"/>
    </source>
</evidence>
<name>A0A7J3ZIL9_9CREN</name>
<feature type="transmembrane region" description="Helical" evidence="15">
    <location>
        <begin position="38"/>
        <end position="55"/>
    </location>
</feature>
<comment type="subunit">
    <text evidence="12 14">Component of the protein translocase complex. Heterotrimer consisting of alpha (SecY), beta (SecG) and gamma (SecE) subunits. Can form oligomers of the heterotrimer.</text>
</comment>
<comment type="similarity">
    <text evidence="2 14">Belongs to the SEC61-beta family.</text>
</comment>
<evidence type="ECO:0000256" key="8">
    <source>
        <dbReference type="ARBA" id="ARBA00022989"/>
    </source>
</evidence>
<comment type="subcellular location">
    <subcellularLocation>
        <location evidence="1 14">Cell membrane</location>
        <topology evidence="1 14">Single-pass membrane protein</topology>
    </subcellularLocation>
</comment>
<evidence type="ECO:0000256" key="1">
    <source>
        <dbReference type="ARBA" id="ARBA00004162"/>
    </source>
</evidence>
<dbReference type="InterPro" id="IPR016482">
    <property type="entry name" value="SecG/Sec61-beta/Sbh"/>
</dbReference>
<keyword evidence="8 14" id="KW-1133">Transmembrane helix</keyword>
<evidence type="ECO:0000256" key="9">
    <source>
        <dbReference type="ARBA" id="ARBA00023010"/>
    </source>
</evidence>